<gene>
    <name evidence="1" type="ORF">ACFSE6_15180</name>
</gene>
<evidence type="ECO:0000313" key="2">
    <source>
        <dbReference type="Proteomes" id="UP001597277"/>
    </source>
</evidence>
<evidence type="ECO:0000313" key="1">
    <source>
        <dbReference type="EMBL" id="MFD1719184.1"/>
    </source>
</evidence>
<sequence>MWFVLTADQHASRTRGDRVPAVLKDLHAWARTHGATVALPAERTVGDEIQLVLTEAEAAVDLALRLCRRGEWAVGLGAGDVDEPLGESARASSGPAFVHAREAVERARGRGEPVPLVAAGERHEAAADATAVLQLLGAVVRRRSDAGWEVTDLLTDGVTQRSVAATLGISEQAVSQRVRSAMLEEERRARPVAAGLLRRAGGGKEKRGT</sequence>
<name>A0ABW4L8I3_9MICO</name>
<dbReference type="Proteomes" id="UP001597277">
    <property type="component" value="Unassembled WGS sequence"/>
</dbReference>
<proteinExistence type="predicted"/>
<reference evidence="2" key="1">
    <citation type="journal article" date="2019" name="Int. J. Syst. Evol. Microbiol.">
        <title>The Global Catalogue of Microorganisms (GCM) 10K type strain sequencing project: providing services to taxonomists for standard genome sequencing and annotation.</title>
        <authorList>
            <consortium name="The Broad Institute Genomics Platform"/>
            <consortium name="The Broad Institute Genome Sequencing Center for Infectious Disease"/>
            <person name="Wu L."/>
            <person name="Ma J."/>
        </authorList>
    </citation>
    <scope>NUCLEOTIDE SEQUENCE [LARGE SCALE GENOMIC DNA]</scope>
    <source>
        <strain evidence="2">JCM 17130</strain>
    </source>
</reference>
<protein>
    <recommendedName>
        <fullName evidence="3">DNA-binding protein</fullName>
    </recommendedName>
</protein>
<dbReference type="EMBL" id="JBHUEE010000008">
    <property type="protein sequence ID" value="MFD1719184.1"/>
    <property type="molecule type" value="Genomic_DNA"/>
</dbReference>
<comment type="caution">
    <text evidence="1">The sequence shown here is derived from an EMBL/GenBank/DDBJ whole genome shotgun (WGS) entry which is preliminary data.</text>
</comment>
<dbReference type="RefSeq" id="WP_388008944.1">
    <property type="nucleotide sequence ID" value="NZ_JBHUEE010000008.1"/>
</dbReference>
<accession>A0ABW4L8I3</accession>
<evidence type="ECO:0008006" key="3">
    <source>
        <dbReference type="Google" id="ProtNLM"/>
    </source>
</evidence>
<organism evidence="1 2">
    <name type="scientific">Georgenia deserti</name>
    <dbReference type="NCBI Taxonomy" id="2093781"/>
    <lineage>
        <taxon>Bacteria</taxon>
        <taxon>Bacillati</taxon>
        <taxon>Actinomycetota</taxon>
        <taxon>Actinomycetes</taxon>
        <taxon>Micrococcales</taxon>
        <taxon>Bogoriellaceae</taxon>
        <taxon>Georgenia</taxon>
    </lineage>
</organism>
<keyword evidence="2" id="KW-1185">Reference proteome</keyword>